<name>A0AAJ6QYC1_9ACAR</name>
<sequence>MHEENTTLRRMKLFDSYILHTTLEAYVLQAGNENESLLIDRITGEVKPIPDPQKVLQNVKQSKHVFGAVGTIQLLDSAHLLVITSRTRIGSKPVYRIDGWEMFPLARSDAHLTEEQKINNSTYKQIVMQVLNTPYFYYSTQLDITHSLQRLNRTSSSFPQMAFFSRADSRFVWNQSLVDNSWSSDNRALQFLIPVMHGFYASEKVRLANGKSFEWTIISRRSVQRAGTRFNMRGADSEGNVANFVETEMIVETAKEKSSFVQTRGSIPLLWEQVPDLRYKPPPTLVSGKQEEVVKKHFEQQIVTYGKQVMINLIDQKGPEHALGMELARCLQAISNPQVRYEPFDFHKECKGMRYDRLQVLIDRVASAQDAYGFYFEKDSAVKCYQLGVFRTNCIDCLDRTNVVQSLLAKRSLRTQLLAHDVISSVSELDNDPGLEAVFRNVWADNGDACSLQYAGTGALKSDYTRTGKRSIVGALWDGWNSSIRYYKNNFSDGQRQDGIDLLLGNCRMGLKDPCANQLPPDVFLAPLVLLVLLVLLLLLLLMGEKDRSLFFVLLLWIPSVSFIALKIRSNRMQYIDRPRLKRHGSFRP</sequence>
<dbReference type="GO" id="GO:0043812">
    <property type="term" value="F:phosphatidylinositol-4-phosphate phosphatase activity"/>
    <property type="evidence" value="ECO:0007669"/>
    <property type="project" value="TreeGrafter"/>
</dbReference>
<reference evidence="10" key="1">
    <citation type="submission" date="2025-08" db="UniProtKB">
        <authorList>
            <consortium name="RefSeq"/>
        </authorList>
    </citation>
    <scope>IDENTIFICATION</scope>
</reference>
<evidence type="ECO:0000259" key="8">
    <source>
        <dbReference type="PROSITE" id="PS50275"/>
    </source>
</evidence>
<comment type="catalytic activity">
    <reaction evidence="2">
        <text>a 1,2-diacyl-sn-glycero-3-phospho-(1D-myo-inositol-3-phosphate) + H2O = a 1,2-diacyl-sn-glycero-3-phospho-(1D-myo-inositol) + phosphate</text>
        <dbReference type="Rhea" id="RHEA:12316"/>
        <dbReference type="ChEBI" id="CHEBI:15377"/>
        <dbReference type="ChEBI" id="CHEBI:43474"/>
        <dbReference type="ChEBI" id="CHEBI:57880"/>
        <dbReference type="ChEBI" id="CHEBI:58088"/>
        <dbReference type="EC" id="3.1.3.64"/>
    </reaction>
    <physiologicalReaction direction="left-to-right" evidence="2">
        <dbReference type="Rhea" id="RHEA:12317"/>
    </physiologicalReaction>
</comment>
<dbReference type="CTD" id="38137"/>
<evidence type="ECO:0000256" key="4">
    <source>
        <dbReference type="ARBA" id="ARBA00040795"/>
    </source>
</evidence>
<protein>
    <recommendedName>
        <fullName evidence="4">Phosphatidylinositol-3-phosphatase SAC1</fullName>
        <ecNumber evidence="1">3.1.3.64</ecNumber>
    </recommendedName>
    <alternativeName>
        <fullName evidence="6">Phosphatidylinositol-4-phosphate phosphatase</fullName>
    </alternativeName>
    <alternativeName>
        <fullName evidence="5">Suppressor of actin mutations 1-like protein</fullName>
    </alternativeName>
</protein>
<dbReference type="GO" id="GO:0004438">
    <property type="term" value="F:phosphatidylinositol-3-phosphate phosphatase activity"/>
    <property type="evidence" value="ECO:0007669"/>
    <property type="project" value="UniProtKB-EC"/>
</dbReference>
<evidence type="ECO:0000256" key="1">
    <source>
        <dbReference type="ARBA" id="ARBA00013038"/>
    </source>
</evidence>
<keyword evidence="7" id="KW-1133">Transmembrane helix</keyword>
<dbReference type="Proteomes" id="UP000694867">
    <property type="component" value="Unplaced"/>
</dbReference>
<comment type="catalytic activity">
    <reaction evidence="3">
        <text>a 1,2-diacyl-sn-glycero-3-phospho-(1D-myo-inositol 4-phosphate) + H2O = a 1,2-diacyl-sn-glycero-3-phospho-(1D-myo-inositol) + phosphate</text>
        <dbReference type="Rhea" id="RHEA:55652"/>
        <dbReference type="ChEBI" id="CHEBI:15377"/>
        <dbReference type="ChEBI" id="CHEBI:43474"/>
        <dbReference type="ChEBI" id="CHEBI:57880"/>
        <dbReference type="ChEBI" id="CHEBI:58178"/>
    </reaction>
    <physiologicalReaction direction="left-to-right" evidence="3">
        <dbReference type="Rhea" id="RHEA:55653"/>
    </physiologicalReaction>
</comment>
<dbReference type="InterPro" id="IPR002013">
    <property type="entry name" value="SAC_dom"/>
</dbReference>
<dbReference type="KEGG" id="goe:100902566"/>
<accession>A0AAJ6QYC1</accession>
<dbReference type="GeneID" id="100902566"/>
<feature type="domain" description="SAC" evidence="8">
    <location>
        <begin position="127"/>
        <end position="456"/>
    </location>
</feature>
<keyword evidence="7" id="KW-0472">Membrane</keyword>
<evidence type="ECO:0000256" key="7">
    <source>
        <dbReference type="SAM" id="Phobius"/>
    </source>
</evidence>
<gene>
    <name evidence="10" type="primary">LOC100902566</name>
</gene>
<dbReference type="RefSeq" id="XP_003747700.1">
    <property type="nucleotide sequence ID" value="XM_003747652.2"/>
</dbReference>
<dbReference type="EC" id="3.1.3.64" evidence="1"/>
<feature type="transmembrane region" description="Helical" evidence="7">
    <location>
        <begin position="524"/>
        <end position="543"/>
    </location>
</feature>
<evidence type="ECO:0000256" key="5">
    <source>
        <dbReference type="ARBA" id="ARBA00041396"/>
    </source>
</evidence>
<dbReference type="PANTHER" id="PTHR45662:SF2">
    <property type="entry name" value="PHOSPHATIDYLINOSITOL-3-PHOSPHATASE SAC1"/>
    <property type="match status" value="1"/>
</dbReference>
<organism evidence="9 10">
    <name type="scientific">Galendromus occidentalis</name>
    <name type="common">western predatory mite</name>
    <dbReference type="NCBI Taxonomy" id="34638"/>
    <lineage>
        <taxon>Eukaryota</taxon>
        <taxon>Metazoa</taxon>
        <taxon>Ecdysozoa</taxon>
        <taxon>Arthropoda</taxon>
        <taxon>Chelicerata</taxon>
        <taxon>Arachnida</taxon>
        <taxon>Acari</taxon>
        <taxon>Parasitiformes</taxon>
        <taxon>Mesostigmata</taxon>
        <taxon>Gamasina</taxon>
        <taxon>Phytoseioidea</taxon>
        <taxon>Phytoseiidae</taxon>
        <taxon>Typhlodrominae</taxon>
        <taxon>Galendromus</taxon>
    </lineage>
</organism>
<evidence type="ECO:0000256" key="3">
    <source>
        <dbReference type="ARBA" id="ARBA00036807"/>
    </source>
</evidence>
<evidence type="ECO:0000256" key="2">
    <source>
        <dbReference type="ARBA" id="ARBA00036631"/>
    </source>
</evidence>
<keyword evidence="9" id="KW-1185">Reference proteome</keyword>
<evidence type="ECO:0000313" key="9">
    <source>
        <dbReference type="Proteomes" id="UP000694867"/>
    </source>
</evidence>
<dbReference type="GO" id="GO:0046856">
    <property type="term" value="P:phosphatidylinositol dephosphorylation"/>
    <property type="evidence" value="ECO:0007669"/>
    <property type="project" value="TreeGrafter"/>
</dbReference>
<dbReference type="PROSITE" id="PS50275">
    <property type="entry name" value="SAC"/>
    <property type="match status" value="1"/>
</dbReference>
<dbReference type="AlphaFoldDB" id="A0AAJ6QYC1"/>
<keyword evidence="7" id="KW-0812">Transmembrane</keyword>
<evidence type="ECO:0000256" key="6">
    <source>
        <dbReference type="ARBA" id="ARBA00041911"/>
    </source>
</evidence>
<dbReference type="GO" id="GO:0005783">
    <property type="term" value="C:endoplasmic reticulum"/>
    <property type="evidence" value="ECO:0007669"/>
    <property type="project" value="TreeGrafter"/>
</dbReference>
<dbReference type="Pfam" id="PF02383">
    <property type="entry name" value="Syja_N"/>
    <property type="match status" value="1"/>
</dbReference>
<feature type="transmembrane region" description="Helical" evidence="7">
    <location>
        <begin position="550"/>
        <end position="568"/>
    </location>
</feature>
<evidence type="ECO:0000313" key="10">
    <source>
        <dbReference type="RefSeq" id="XP_003747700.1"/>
    </source>
</evidence>
<dbReference type="PANTHER" id="PTHR45662">
    <property type="entry name" value="PHOSPHATIDYLINOSITIDE PHOSPHATASE SAC1"/>
    <property type="match status" value="1"/>
</dbReference>
<proteinExistence type="predicted"/>